<dbReference type="AlphaFoldDB" id="A6G7F1"/>
<dbReference type="Proteomes" id="UP000005801">
    <property type="component" value="Unassembled WGS sequence"/>
</dbReference>
<dbReference type="InterPro" id="IPR027392">
    <property type="entry name" value="TF_Znf"/>
</dbReference>
<evidence type="ECO:0000313" key="2">
    <source>
        <dbReference type="EMBL" id="EDM78160.1"/>
    </source>
</evidence>
<dbReference type="OrthoDB" id="9814037at2"/>
<gene>
    <name evidence="2" type="ORF">PPSIR1_00465</name>
</gene>
<evidence type="ECO:0000313" key="3">
    <source>
        <dbReference type="Proteomes" id="UP000005801"/>
    </source>
</evidence>
<dbReference type="Pfam" id="PF13453">
    <property type="entry name" value="Zn_ribbon_TFIIB"/>
    <property type="match status" value="1"/>
</dbReference>
<feature type="domain" description="Transcription factor zinc-finger" evidence="1">
    <location>
        <begin position="186"/>
        <end position="226"/>
    </location>
</feature>
<dbReference type="RefSeq" id="WP_006972646.1">
    <property type="nucleotide sequence ID" value="NZ_ABCS01000034.1"/>
</dbReference>
<dbReference type="EMBL" id="ABCS01000034">
    <property type="protein sequence ID" value="EDM78160.1"/>
    <property type="molecule type" value="Genomic_DNA"/>
</dbReference>
<organism evidence="2 3">
    <name type="scientific">Plesiocystis pacifica SIR-1</name>
    <dbReference type="NCBI Taxonomy" id="391625"/>
    <lineage>
        <taxon>Bacteria</taxon>
        <taxon>Pseudomonadati</taxon>
        <taxon>Myxococcota</taxon>
        <taxon>Polyangia</taxon>
        <taxon>Nannocystales</taxon>
        <taxon>Nannocystaceae</taxon>
        <taxon>Plesiocystis</taxon>
    </lineage>
</organism>
<sequence length="285" mass="31162">MPALVACSSCHRQYDASGYPVGGRFRCHCGEVVEIEALAALEAAVIRCPSCGAPRGEGHSCGRCGAQFEQFERDMASMCPACMTRVSDHARFCHHCGHGLTSEAQVGALSELPCPSCGGEQRMHERLFDSDRVMFECSRCAGLWLEIGTFTQTIAETEANARAGGGPVAWRPGTLEIRTEGLRRACPVCATEMPRRHFGKHSGVIVDYCVDHGVWLDVGELSHILEWIREGGLTQARKFNPNEDVTALPRPKRVVELPSGIETPKPTVLESMLDTLAKLLYPDHL</sequence>
<comment type="caution">
    <text evidence="2">The sequence shown here is derived from an EMBL/GenBank/DDBJ whole genome shotgun (WGS) entry which is preliminary data.</text>
</comment>
<dbReference type="STRING" id="391625.PPSIR1_00465"/>
<accession>A6G7F1</accession>
<evidence type="ECO:0000259" key="1">
    <source>
        <dbReference type="Pfam" id="PF13453"/>
    </source>
</evidence>
<protein>
    <recommendedName>
        <fullName evidence="1">Transcription factor zinc-finger domain-containing protein</fullName>
    </recommendedName>
</protein>
<name>A6G7F1_9BACT</name>
<reference evidence="2 3" key="1">
    <citation type="submission" date="2007-06" db="EMBL/GenBank/DDBJ databases">
        <authorList>
            <person name="Shimkets L."/>
            <person name="Ferriera S."/>
            <person name="Johnson J."/>
            <person name="Kravitz S."/>
            <person name="Beeson K."/>
            <person name="Sutton G."/>
            <person name="Rogers Y.-H."/>
            <person name="Friedman R."/>
            <person name="Frazier M."/>
            <person name="Venter J.C."/>
        </authorList>
    </citation>
    <scope>NUCLEOTIDE SEQUENCE [LARGE SCALE GENOMIC DNA]</scope>
    <source>
        <strain evidence="2 3">SIR-1</strain>
    </source>
</reference>
<proteinExistence type="predicted"/>
<dbReference type="eggNOG" id="COG3809">
    <property type="taxonomic scope" value="Bacteria"/>
</dbReference>
<keyword evidence="3" id="KW-1185">Reference proteome</keyword>